<feature type="compositionally biased region" description="Polar residues" evidence="1">
    <location>
        <begin position="1882"/>
        <end position="1891"/>
    </location>
</feature>
<sequence>NSADTTMNTSNSSWTNQTFTKKTSHNLRTKQYDLSSSSLDSTLNASGNKISEITKTNPFKKPRVKKVKTSFALDTTQEDNVSLEEERQKYKPVESKTNPFKKNLKRKKFSVTFEKTFDSSNESIPETDKTPAEEDSISTNNDSVKNEKKECVTQNPFKKSNKRKRYSIVGKLDSSGASTDKQSETVDVQGHETIFNLHNVPVADENTKHNPFMKVNLPRFSFNATLDTSDPSNESNINKKRIEENTEIQQLNQPNSSTSMAIQEDLSVKNYENVQVDIKAGVPKCLKFNESLVSQADSIKTKEQSQEITSDVENSAMCTLTTIAEIHPEVESQIQIPMESMEITCVETSKVSEISRERILQFLETGATASQNVDKSKILPSNETKSSTSISSDKNSNNRETKDENVGNKVEDSKEDDDDKVASNENISTLSNERDEVLLNNILSSPISNTTLNSVRAVSEETNNNLPANSEINKTRQISSESNNKNPNISEEEISPQRKQPHATLSHDVETLSVCTVTTIAEIHACKESESESCPDPTSNQTLYCGSNEVKGNNVEAFSQTMEIGTHASQNKIKLLTKGTESCNSVSQHVNPENMIEPNDAIESDEKEIHKEAEPQAVSNENLPISSGADMATTQLGGSVEDETFLLKTTFSEGTTLPVISECVINQLKSGMHESHLPPTFCKKTSIQKRNTAHDTTINTPNSNWTNQTFTKKTSDNSQTKQHDLSSSSLDSTSGHKINGTFTKKTSVNSQTKQHDLSSSSLDSTSGHKISGTFTKKTSDNSQTKQHDLSNSSLDTTSGHKISEKFTKKTSDNSQTKQHDLSSSSLDTTSGHKITETFTKKTSDNSQTKQHDLSSSSLDTTSGHKISETFTKKTSGNSQTKQHDLSSSSLDTTSGHKISEITNRNPFKNLRGEKVKTSFALDITQEENVSFEENIDIEQLNQPNLLTSMEMQEDVLMKNYENIEVEINASAQKCSDFNESLVSRNDSIKNRDQSQEYLDVGSIISIAEIHSREEPLTEISAGSTQVLSIEASEFSENSNEGILQFVEIETVASQNVDMIELLPEVETEYGTLLNSDMCSQNRAELKDANVGDEVEDFNEVDAKAVLNENLLTLPDERCSRDEVVVNHMLSSPISNATMNSVRLLSEERNNILSTNSEINKVGQISPESNHKKQSNIFEEIAPQSKQPYATTSDGVENLSACKVTTIAEIHSCKEFELEICTKPNEKVDCGSNEVRENNAEEISQIIEVGTMASQNIDENELLTEGRDSCNTFLGLHVNPENLIERERDEKEIHKEVQIGSNGSVPTSLGMQCLDDESNNISLGNNVLSSSSNAVAASAPQLSEKKEMPKNVENGLENIPSLSEDEILRNEEKLKTGTDTVPLITEPKNNISAHAVKICTLPTRPPSNAEENDELSVEQSPVRRQTGNSRFLEDECALNKDYSKSMSRRKSPRIAGLSFNKSNEVINTSKNKSTKYRETSKNLREINAISPAVIESTSKGGDVDKEINVSINIAAREAPVISLNCKPDKKSVEANISNRIQKVTPRNEVSKMTRQNECLKDVTSELIGDEYNRDTGGTYIHKAVDSNEQKLSDSGKTSRKSYRIFSVGKSILKSNTERNEGVANSKRQTPLKDVNRIITESPKLSSKEKEKLPDFITTKGNNEHFGELSLSFDVSAIPNNKLISSKKRKCISTPLVQRSTRSKRLSVNVLSQNKNRKSSVGDNLSTISANKQSKETENVLKEKTLNSANDFEFAAPKYATRKSSISTVKKPRRSVTFRKHSSLIPSQDDYINTKKSNGGSNGRKFSIDMQTSEGKKSKNSMVQSSGKIVSTDKSVKYNSKKLNNYSAVDNKTNKDPSYETTLDVSEIALQTPKQRKRLLFHSTPKNRITSLGTPLARKRLRHTDNQETPRSSSSLYSTTESDALPSDSYTPTISRTLRNSSSNSNKNLLSYNSHTCMATRIAATSAHQSNRDNSRAQNGTKTTSNRSVEEPCNSELLLEESSCFNRPPDDSFSTCYSGENESVRPMSVLEGSAIIVETHERSLRNGTLHMTLRSSSTTLPHSAVYSETQLSEITHTTVNESNLVPEEKSLSLISKFSKNKKRKDSVFGNVERKKVTSHNEPLPKLAKPAKWIKKELYTFLDKKLSTKYTLEKRYHCERLVLILHNAVTNTLMGHPELSLNTLKEELINYGICKTQLDYFTFINRYTPLEFIKKIVPLGRAYGNEDFEYKEIGPYDPLE</sequence>
<organism evidence="2">
    <name type="scientific">Triatoma infestans</name>
    <name type="common">Assassin bug</name>
    <dbReference type="NCBI Taxonomy" id="30076"/>
    <lineage>
        <taxon>Eukaryota</taxon>
        <taxon>Metazoa</taxon>
        <taxon>Ecdysozoa</taxon>
        <taxon>Arthropoda</taxon>
        <taxon>Hexapoda</taxon>
        <taxon>Insecta</taxon>
        <taxon>Pterygota</taxon>
        <taxon>Neoptera</taxon>
        <taxon>Paraneoptera</taxon>
        <taxon>Hemiptera</taxon>
        <taxon>Heteroptera</taxon>
        <taxon>Panheteroptera</taxon>
        <taxon>Cimicomorpha</taxon>
        <taxon>Reduviidae</taxon>
        <taxon>Triatominae</taxon>
        <taxon>Triatoma</taxon>
    </lineage>
</organism>
<evidence type="ECO:0000313" key="2">
    <source>
        <dbReference type="EMBL" id="JAC13606.1"/>
    </source>
</evidence>
<feature type="compositionally biased region" description="Basic and acidic residues" evidence="1">
    <location>
        <begin position="396"/>
        <end position="412"/>
    </location>
</feature>
<feature type="compositionally biased region" description="Low complexity" evidence="1">
    <location>
        <begin position="381"/>
        <end position="395"/>
    </location>
</feature>
<feature type="region of interest" description="Disordered" evidence="1">
    <location>
        <begin position="1"/>
        <end position="22"/>
    </location>
</feature>
<evidence type="ECO:0000256" key="1">
    <source>
        <dbReference type="SAM" id="MobiDB-lite"/>
    </source>
</evidence>
<feature type="region of interest" description="Disordered" evidence="1">
    <location>
        <begin position="119"/>
        <end position="184"/>
    </location>
</feature>
<protein>
    <submittedName>
        <fullName evidence="2">Putative serine-rich adhesin for platelets</fullName>
    </submittedName>
</protein>
<feature type="non-terminal residue" evidence="2">
    <location>
        <position position="1"/>
    </location>
</feature>
<proteinExistence type="evidence at transcript level"/>
<feature type="compositionally biased region" description="Polar residues" evidence="1">
    <location>
        <begin position="461"/>
        <end position="489"/>
    </location>
</feature>
<feature type="region of interest" description="Disordered" evidence="1">
    <location>
        <begin position="1881"/>
        <end position="1947"/>
    </location>
</feature>
<name>A0A023EXF1_TRIIF</name>
<feature type="compositionally biased region" description="Low complexity" evidence="1">
    <location>
        <begin position="1"/>
        <end position="20"/>
    </location>
</feature>
<feature type="compositionally biased region" description="Polar residues" evidence="1">
    <location>
        <begin position="740"/>
        <end position="752"/>
    </location>
</feature>
<feature type="region of interest" description="Disordered" evidence="1">
    <location>
        <begin position="1401"/>
        <end position="1429"/>
    </location>
</feature>
<accession>A0A023EXF1</accession>
<dbReference type="EMBL" id="GBBI01005106">
    <property type="protein sequence ID" value="JAC13606.1"/>
    <property type="molecule type" value="mRNA"/>
</dbReference>
<feature type="compositionally biased region" description="Basic and acidic residues" evidence="1">
    <location>
        <begin position="801"/>
        <end position="811"/>
    </location>
</feature>
<feature type="region of interest" description="Disordered" evidence="1">
    <location>
        <begin position="1337"/>
        <end position="1363"/>
    </location>
</feature>
<feature type="compositionally biased region" description="Polar residues" evidence="1">
    <location>
        <begin position="1974"/>
        <end position="1985"/>
    </location>
</feature>
<feature type="region of interest" description="Disordered" evidence="1">
    <location>
        <begin position="1963"/>
        <end position="1991"/>
    </location>
</feature>
<feature type="compositionally biased region" description="Low complexity" evidence="1">
    <location>
        <begin position="1933"/>
        <end position="1947"/>
    </location>
</feature>
<feature type="compositionally biased region" description="Polar residues" evidence="1">
    <location>
        <begin position="772"/>
        <end position="800"/>
    </location>
</feature>
<feature type="compositionally biased region" description="Low complexity" evidence="1">
    <location>
        <begin position="1907"/>
        <end position="1920"/>
    </location>
</feature>
<reference evidence="2" key="1">
    <citation type="journal article" date="2014" name="PLoS Negl. Trop. Dis.">
        <title>An updated insight into the Sialotranscriptome of Triatoma infestans: developmental stage and geographic variations.</title>
        <authorList>
            <person name="Schwarz A."/>
            <person name="Medrano-Mercado N."/>
            <person name="Schaub G.A."/>
            <person name="Struchiner C.J."/>
            <person name="Bargues M.D."/>
            <person name="Levy M.Z."/>
            <person name="Ribeiro J.M."/>
        </authorList>
    </citation>
    <scope>NUCLEOTIDE SEQUENCE</scope>
    <source>
        <strain evidence="2">Chile</strain>
        <tissue evidence="2">Salivary glands</tissue>
    </source>
</reference>
<feature type="region of interest" description="Disordered" evidence="1">
    <location>
        <begin position="371"/>
        <end position="429"/>
    </location>
</feature>
<feature type="compositionally biased region" description="Basic and acidic residues" evidence="1">
    <location>
        <begin position="833"/>
        <end position="843"/>
    </location>
</feature>
<feature type="compositionally biased region" description="Polar residues" evidence="1">
    <location>
        <begin position="683"/>
        <end position="720"/>
    </location>
</feature>
<feature type="region of interest" description="Disordered" evidence="1">
    <location>
        <begin position="461"/>
        <end position="505"/>
    </location>
</feature>
<feature type="compositionally biased region" description="Polar residues" evidence="1">
    <location>
        <begin position="1416"/>
        <end position="1428"/>
    </location>
</feature>
<feature type="region of interest" description="Disordered" evidence="1">
    <location>
        <begin position="674"/>
        <end position="905"/>
    </location>
</feature>